<protein>
    <submittedName>
        <fullName evidence="1">Uncharacterized protein</fullName>
    </submittedName>
</protein>
<organism evidence="1 2">
    <name type="scientific">Otolemur garnettii</name>
    <name type="common">Small-eared galago</name>
    <name type="synonym">Garnett's greater bushbaby</name>
    <dbReference type="NCBI Taxonomy" id="30611"/>
    <lineage>
        <taxon>Eukaryota</taxon>
        <taxon>Metazoa</taxon>
        <taxon>Chordata</taxon>
        <taxon>Craniata</taxon>
        <taxon>Vertebrata</taxon>
        <taxon>Euteleostomi</taxon>
        <taxon>Mammalia</taxon>
        <taxon>Eutheria</taxon>
        <taxon>Euarchontoglires</taxon>
        <taxon>Primates</taxon>
        <taxon>Strepsirrhini</taxon>
        <taxon>Lorisiformes</taxon>
        <taxon>Galagidae</taxon>
        <taxon>Otolemur</taxon>
    </lineage>
</organism>
<evidence type="ECO:0000313" key="2">
    <source>
        <dbReference type="Proteomes" id="UP000005225"/>
    </source>
</evidence>
<reference evidence="2" key="1">
    <citation type="submission" date="2011-03" db="EMBL/GenBank/DDBJ databases">
        <title>Version 3 of the genome sequence of Otolemur garnettii (Bushbaby).</title>
        <authorList>
            <consortium name="The Broad Institute Genome Sequencing Platform"/>
            <person name="Di Palma F."/>
            <person name="Johnson J."/>
            <person name="Lander E.S."/>
            <person name="Lindblad-Toh K."/>
            <person name="Jaffe D.B."/>
            <person name="Gnerre S."/>
            <person name="MacCallum I."/>
            <person name="Przybylski D."/>
            <person name="Ribeiro F.J."/>
            <person name="Burton J.N."/>
            <person name="Walker B.J."/>
            <person name="Sharpe T."/>
            <person name="Hall G."/>
        </authorList>
    </citation>
    <scope>NUCLEOTIDE SEQUENCE [LARGE SCALE GENOMIC DNA]</scope>
</reference>
<dbReference type="EMBL" id="AAQR03166227">
    <property type="status" value="NOT_ANNOTATED_CDS"/>
    <property type="molecule type" value="Genomic_DNA"/>
</dbReference>
<keyword evidence="2" id="KW-1185">Reference proteome</keyword>
<dbReference type="Proteomes" id="UP000005225">
    <property type="component" value="Unassembled WGS sequence"/>
</dbReference>
<dbReference type="EMBL" id="AAQR03166226">
    <property type="status" value="NOT_ANNOTATED_CDS"/>
    <property type="molecule type" value="Genomic_DNA"/>
</dbReference>
<dbReference type="InParanoid" id="H0XHF9"/>
<dbReference type="HOGENOM" id="CLU_3433021_0_0_1"/>
<reference evidence="1" key="3">
    <citation type="submission" date="2025-09" db="UniProtKB">
        <authorList>
            <consortium name="Ensembl"/>
        </authorList>
    </citation>
    <scope>IDENTIFICATION</scope>
</reference>
<sequence length="16" mass="1575">FSALGTPKAGRGQTSP</sequence>
<reference evidence="1" key="2">
    <citation type="submission" date="2025-08" db="UniProtKB">
        <authorList>
            <consortium name="Ensembl"/>
        </authorList>
    </citation>
    <scope>IDENTIFICATION</scope>
</reference>
<accession>H0XHF9</accession>
<dbReference type="Ensembl" id="ENSOGAT00000029327.1">
    <property type="protein sequence ID" value="ENSOGAP00000015549.1"/>
    <property type="gene ID" value="ENSOGAG00000031526.1"/>
</dbReference>
<evidence type="ECO:0000313" key="1">
    <source>
        <dbReference type="Ensembl" id="ENSOGAP00000015549.1"/>
    </source>
</evidence>
<proteinExistence type="predicted"/>
<name>H0XHF9_OTOGA</name>
<dbReference type="AlphaFoldDB" id="H0XHF9"/>